<reference evidence="2 3" key="1">
    <citation type="journal article" date="2019" name="Commun. Biol.">
        <title>The bagworm genome reveals a unique fibroin gene that provides high tensile strength.</title>
        <authorList>
            <person name="Kono N."/>
            <person name="Nakamura H."/>
            <person name="Ohtoshi R."/>
            <person name="Tomita M."/>
            <person name="Numata K."/>
            <person name="Arakawa K."/>
        </authorList>
    </citation>
    <scope>NUCLEOTIDE SEQUENCE [LARGE SCALE GENOMIC DNA]</scope>
</reference>
<feature type="region of interest" description="Disordered" evidence="1">
    <location>
        <begin position="38"/>
        <end position="66"/>
    </location>
</feature>
<dbReference type="EMBL" id="BGZK01009139">
    <property type="protein sequence ID" value="GBP11168.1"/>
    <property type="molecule type" value="Genomic_DNA"/>
</dbReference>
<name>A0A4C1TCJ4_EUMVA</name>
<comment type="caution">
    <text evidence="2">The sequence shown here is derived from an EMBL/GenBank/DDBJ whole genome shotgun (WGS) entry which is preliminary data.</text>
</comment>
<evidence type="ECO:0000256" key="1">
    <source>
        <dbReference type="SAM" id="MobiDB-lite"/>
    </source>
</evidence>
<sequence>MLYAWSEDETEESLKQDPDVNLVPTLLEKIILPKLKVPASRAQPDGGPNPRSVNKLCHTTMPGILQ</sequence>
<dbReference type="AlphaFoldDB" id="A0A4C1TCJ4"/>
<proteinExistence type="predicted"/>
<accession>A0A4C1TCJ4</accession>
<dbReference type="STRING" id="151549.A0A4C1TCJ4"/>
<evidence type="ECO:0000313" key="2">
    <source>
        <dbReference type="EMBL" id="GBP11168.1"/>
    </source>
</evidence>
<dbReference type="Proteomes" id="UP000299102">
    <property type="component" value="Unassembled WGS sequence"/>
</dbReference>
<gene>
    <name evidence="2" type="ORF">EVAR_91353_1</name>
</gene>
<dbReference type="OrthoDB" id="429427at2759"/>
<keyword evidence="3" id="KW-1185">Reference proteome</keyword>
<protein>
    <submittedName>
        <fullName evidence="2">Uncharacterized protein</fullName>
    </submittedName>
</protein>
<evidence type="ECO:0000313" key="3">
    <source>
        <dbReference type="Proteomes" id="UP000299102"/>
    </source>
</evidence>
<organism evidence="2 3">
    <name type="scientific">Eumeta variegata</name>
    <name type="common">Bagworm moth</name>
    <name type="synonym">Eumeta japonica</name>
    <dbReference type="NCBI Taxonomy" id="151549"/>
    <lineage>
        <taxon>Eukaryota</taxon>
        <taxon>Metazoa</taxon>
        <taxon>Ecdysozoa</taxon>
        <taxon>Arthropoda</taxon>
        <taxon>Hexapoda</taxon>
        <taxon>Insecta</taxon>
        <taxon>Pterygota</taxon>
        <taxon>Neoptera</taxon>
        <taxon>Endopterygota</taxon>
        <taxon>Lepidoptera</taxon>
        <taxon>Glossata</taxon>
        <taxon>Ditrysia</taxon>
        <taxon>Tineoidea</taxon>
        <taxon>Psychidae</taxon>
        <taxon>Oiketicinae</taxon>
        <taxon>Eumeta</taxon>
    </lineage>
</organism>